<dbReference type="PANTHER" id="PTHR21310:SF39">
    <property type="entry name" value="AMINOGLYCOSIDE PHOSPHOTRANSFERASE DOMAIN-CONTAINING PROTEIN"/>
    <property type="match status" value="1"/>
</dbReference>
<sequence>IPVPKVRKYITWKSDMWVFMEYVPGRALEEAWSSLNIVTKLWIAWKLRDYIHQLRRVPLPEPRVPGPIDGSGEQRRCLGYYFTELDAGPFASYAKLAAWYDRRAHIAVRLDHQTSQARGQPPSLSSDALVFDNSAPLVLTHGDITLRNLILGDDGRLWLIDWGFAGVYPRWMEYATMAAYRNASAPRLWQWLVPLAAGWYRSQLSYLQDLSGVLMLYEFEQLFRPLRHRLGRAYAYLNLCASVRICA</sequence>
<evidence type="ECO:0000313" key="3">
    <source>
        <dbReference type="Proteomes" id="UP000076727"/>
    </source>
</evidence>
<keyword evidence="3" id="KW-1185">Reference proteome</keyword>
<evidence type="ECO:0000259" key="1">
    <source>
        <dbReference type="Pfam" id="PF01636"/>
    </source>
</evidence>
<dbReference type="InterPro" id="IPR011009">
    <property type="entry name" value="Kinase-like_dom_sf"/>
</dbReference>
<dbReference type="InterPro" id="IPR002575">
    <property type="entry name" value="Aminoglycoside_PTrfase"/>
</dbReference>
<gene>
    <name evidence="2" type="ORF">DAEQUDRAFT_662542</name>
</gene>
<evidence type="ECO:0000313" key="2">
    <source>
        <dbReference type="EMBL" id="KZT73239.1"/>
    </source>
</evidence>
<dbReference type="Proteomes" id="UP000076727">
    <property type="component" value="Unassembled WGS sequence"/>
</dbReference>
<reference evidence="2 3" key="1">
    <citation type="journal article" date="2016" name="Mol. Biol. Evol.">
        <title>Comparative Genomics of Early-Diverging Mushroom-Forming Fungi Provides Insights into the Origins of Lignocellulose Decay Capabilities.</title>
        <authorList>
            <person name="Nagy L.G."/>
            <person name="Riley R."/>
            <person name="Tritt A."/>
            <person name="Adam C."/>
            <person name="Daum C."/>
            <person name="Floudas D."/>
            <person name="Sun H."/>
            <person name="Yadav J.S."/>
            <person name="Pangilinan J."/>
            <person name="Larsson K.H."/>
            <person name="Matsuura K."/>
            <person name="Barry K."/>
            <person name="Labutti K."/>
            <person name="Kuo R."/>
            <person name="Ohm R.A."/>
            <person name="Bhattacharya S.S."/>
            <person name="Shirouzu T."/>
            <person name="Yoshinaga Y."/>
            <person name="Martin F.M."/>
            <person name="Grigoriev I.V."/>
            <person name="Hibbett D.S."/>
        </authorList>
    </citation>
    <scope>NUCLEOTIDE SEQUENCE [LARGE SCALE GENOMIC DNA]</scope>
    <source>
        <strain evidence="2 3">L-15889</strain>
    </source>
</reference>
<organism evidence="2 3">
    <name type="scientific">Daedalea quercina L-15889</name>
    <dbReference type="NCBI Taxonomy" id="1314783"/>
    <lineage>
        <taxon>Eukaryota</taxon>
        <taxon>Fungi</taxon>
        <taxon>Dikarya</taxon>
        <taxon>Basidiomycota</taxon>
        <taxon>Agaricomycotina</taxon>
        <taxon>Agaricomycetes</taxon>
        <taxon>Polyporales</taxon>
        <taxon>Fomitopsis</taxon>
    </lineage>
</organism>
<dbReference type="EMBL" id="KV429037">
    <property type="protein sequence ID" value="KZT73239.1"/>
    <property type="molecule type" value="Genomic_DNA"/>
</dbReference>
<dbReference type="STRING" id="1314783.A0A165TCI4"/>
<dbReference type="InterPro" id="IPR051678">
    <property type="entry name" value="AGP_Transferase"/>
</dbReference>
<dbReference type="SUPFAM" id="SSF56112">
    <property type="entry name" value="Protein kinase-like (PK-like)"/>
    <property type="match status" value="1"/>
</dbReference>
<proteinExistence type="predicted"/>
<dbReference type="Pfam" id="PF01636">
    <property type="entry name" value="APH"/>
    <property type="match status" value="1"/>
</dbReference>
<dbReference type="AlphaFoldDB" id="A0A165TCI4"/>
<accession>A0A165TCI4</accession>
<dbReference type="PANTHER" id="PTHR21310">
    <property type="entry name" value="AMINOGLYCOSIDE PHOSPHOTRANSFERASE-RELATED-RELATED"/>
    <property type="match status" value="1"/>
</dbReference>
<feature type="domain" description="Aminoglycoside phosphotransferase" evidence="1">
    <location>
        <begin position="2"/>
        <end position="183"/>
    </location>
</feature>
<feature type="non-terminal residue" evidence="2">
    <location>
        <position position="1"/>
    </location>
</feature>
<dbReference type="OrthoDB" id="4177236at2759"/>
<dbReference type="Gene3D" id="3.90.1200.10">
    <property type="match status" value="1"/>
</dbReference>
<name>A0A165TCI4_9APHY</name>
<protein>
    <recommendedName>
        <fullName evidence="1">Aminoglycoside phosphotransferase domain-containing protein</fullName>
    </recommendedName>
</protein>